<protein>
    <submittedName>
        <fullName evidence="5">ENHANCER OF AG-4 protein 2</fullName>
    </submittedName>
</protein>
<reference evidence="5 6" key="1">
    <citation type="journal article" date="2016" name="DNA Res.">
        <title>The draft genome of MD-2 pineapple using hybrid error correction of long reads.</title>
        <authorList>
            <person name="Redwan R.M."/>
            <person name="Saidin A."/>
            <person name="Kumar S.V."/>
        </authorList>
    </citation>
    <scope>NUCLEOTIDE SEQUENCE [LARGE SCALE GENOMIC DNA]</scope>
    <source>
        <strain evidence="6">cv. MD2</strain>
        <tissue evidence="5">Leaf</tissue>
    </source>
</reference>
<dbReference type="SMART" id="SM00582">
    <property type="entry name" value="RPR"/>
    <property type="match status" value="1"/>
</dbReference>
<dbReference type="Pfam" id="PF04818">
    <property type="entry name" value="CID"/>
    <property type="match status" value="1"/>
</dbReference>
<feature type="region of interest" description="Disordered" evidence="2">
    <location>
        <begin position="1100"/>
        <end position="1247"/>
    </location>
</feature>
<keyword evidence="3" id="KW-1133">Transmembrane helix</keyword>
<evidence type="ECO:0000259" key="4">
    <source>
        <dbReference type="PROSITE" id="PS51391"/>
    </source>
</evidence>
<feature type="domain" description="CID" evidence="4">
    <location>
        <begin position="848"/>
        <end position="993"/>
    </location>
</feature>
<dbReference type="GO" id="GO:0005634">
    <property type="term" value="C:nucleus"/>
    <property type="evidence" value="ECO:0007669"/>
    <property type="project" value="UniProtKB-ARBA"/>
</dbReference>
<feature type="compositionally biased region" description="Polar residues" evidence="2">
    <location>
        <begin position="531"/>
        <end position="559"/>
    </location>
</feature>
<gene>
    <name evidence="5" type="ORF">ACMD2_19820</name>
</gene>
<feature type="region of interest" description="Disordered" evidence="2">
    <location>
        <begin position="198"/>
        <end position="217"/>
    </location>
</feature>
<dbReference type="InterPro" id="IPR006569">
    <property type="entry name" value="CID_dom"/>
</dbReference>
<feature type="region of interest" description="Disordered" evidence="2">
    <location>
        <begin position="252"/>
        <end position="281"/>
    </location>
</feature>
<keyword evidence="1" id="KW-0507">mRNA processing</keyword>
<dbReference type="SUPFAM" id="SSF63748">
    <property type="entry name" value="Tudor/PWWP/MBT"/>
    <property type="match status" value="1"/>
</dbReference>
<feature type="compositionally biased region" description="Polar residues" evidence="2">
    <location>
        <begin position="1211"/>
        <end position="1225"/>
    </location>
</feature>
<feature type="region of interest" description="Disordered" evidence="2">
    <location>
        <begin position="517"/>
        <end position="559"/>
    </location>
</feature>
<dbReference type="GO" id="GO:0006397">
    <property type="term" value="P:mRNA processing"/>
    <property type="evidence" value="ECO:0007669"/>
    <property type="project" value="UniProtKB-KW"/>
</dbReference>
<evidence type="ECO:0000256" key="1">
    <source>
        <dbReference type="ARBA" id="ARBA00022664"/>
    </source>
</evidence>
<dbReference type="PANTHER" id="PTHR12550">
    <property type="entry name" value="HEPATOMA-DERIVED GROWTH FACTOR-RELATED"/>
    <property type="match status" value="1"/>
</dbReference>
<dbReference type="Proteomes" id="UP000092600">
    <property type="component" value="Unassembled WGS sequence"/>
</dbReference>
<feature type="region of interest" description="Disordered" evidence="2">
    <location>
        <begin position="168"/>
        <end position="190"/>
    </location>
</feature>
<accession>A0A199UH51</accession>
<dbReference type="STRING" id="4615.A0A199UH51"/>
<sequence length="1509" mass="166596">MQVSEPEKWGFTSVKKKLLVYFYGTQQIAFCNYADIEAFTEEKKKSLLVKRQGKGADFVRAVDEIIDIYESLKKQNHNQLISSNNGIKPEAGNSEIPINDSGRESPELSSDAAKDNKLEASCALIGTRDVVHTEGADAIFLEGDCCKVNLAPNVLTEKVSILDELRQNRTSTSTSSRKKRQRDPLLENNTIRNRCSSLRRTRSSTNGEPKKFESTEQLNGCDVASGDLISDEVKVEPMQNNSIRDMQCTSDNYDPSSGSALLPSNGCQTSNSSEVPRISNGSNCKAEVSSDGFLEKDVRLNGKFDLQMQTIVFKKKRKIIRKPVTRAVECDRLNKDSEFQVELNGSLYESLSRSEVHQCINKSDGDEHLPLVKRARVRMGKPSAEEEEASELVVAKNELEVLIPPDKCADHDVSKHDTSTISGNNCFTDGMSLESKEFSSSSPANDRSGSLGSDTFWKLKDNKPKDLTVDVEAALPPSKRLHRALKAMSANAVETINEYPESPRRKELIPNGSMLSPKANSVNHPAEVNVGSPTRSDSTRPLDSPIGKNSTPGLTVQSGDLPTICSSGMTSNDILNGSLESGCNELPTDFKKCDEPLTPIPVGSAVCDKTIPSCSVKYTENNINATLSEAMPNKLCTLLEKRNESEMLIPLKECSNFHIDESGDGAVERIKQNKDYISDAKGGSGSFPPNGNDVAESATIVCSTTSNSSGATKPSSIQSDGDNHTCNMHISPDLFPKELRSRVPLKDMCISPDSTSMKDLIAAAQAKRLLSRSTSFSDNFLDSKLNQEAVVSPSPGQKETHARHVSPSNSVIRASSTSDRVHNPQNSYRSPYDSLTQRNSHKFSVQTEANAARKAFEALLCTLTRTKESIGRATRLAIECAKHGIAGEVMDIILEYVEKESSLHKRVDLFFLVDSITQCSRTQKGILVVLEMYTLHLSSQCFRVYCLLLHLLDILHGKTAGSASRQVLRLWLERKTLPEYIIRHHIREIESINEASFGSASSRRPMRTERAVHDPLREMEGMLVDEYGSNTSFQLPSLLSTSVLEDEEGALSEEERNFEAVTPERDVQDDDHDISATQTSAEKHRHILEDVDGELEMEDVAPPCEDEGNPPSQVAKGDGSCASIHQPGCQDPQDFPPPLPEDTPPSPPPLPSSPPPSVPPCPAPVSSVPQLQSGYHTPADLAESHLSSGTHNPQNQQSQCNACRPHKPSELNPNVISSEPMQFYNSGFGGHHPAQLPPPPPPPLPPPVVPVGPPGSYGNFSVPHPPVHPGNNFQPLPPPPPAVSNQFSFVQPERQQRIQSWGSSCSYSERYHQHNLHDRGDFYGDRNVNGPMQHEIVERAKYTAPIQPPGSLSYLVVVSHGYAKLPLCRTSLENRLPLCHTMGHRWILPQFHALGGLIIPGYPVTLYLRRHLDLQRILQELLDTGDQDNELAILYGLDDWRLIFSGLLRQFCYCEKPMYLPSQMEKEKKEKAGRYIYAALYICILPLFCKNAEAEEQSTVRRRAVSLRR</sequence>
<feature type="compositionally biased region" description="Pro residues" evidence="2">
    <location>
        <begin position="1134"/>
        <end position="1163"/>
    </location>
</feature>
<feature type="region of interest" description="Disordered" evidence="2">
    <location>
        <begin position="80"/>
        <end position="112"/>
    </location>
</feature>
<dbReference type="PANTHER" id="PTHR12550:SF49">
    <property type="entry name" value="PROTEIN HUA2-LIKE 2-RELATED"/>
    <property type="match status" value="1"/>
</dbReference>
<dbReference type="EMBL" id="LSRQ01008287">
    <property type="protein sequence ID" value="OAY64036.1"/>
    <property type="molecule type" value="Genomic_DNA"/>
</dbReference>
<dbReference type="PROSITE" id="PS51391">
    <property type="entry name" value="CID"/>
    <property type="match status" value="1"/>
</dbReference>
<feature type="transmembrane region" description="Helical" evidence="3">
    <location>
        <begin position="1386"/>
        <end position="1408"/>
    </location>
</feature>
<evidence type="ECO:0000256" key="2">
    <source>
        <dbReference type="SAM" id="MobiDB-lite"/>
    </source>
</evidence>
<evidence type="ECO:0000256" key="3">
    <source>
        <dbReference type="SAM" id="Phobius"/>
    </source>
</evidence>
<keyword evidence="3" id="KW-0812">Transmembrane</keyword>
<dbReference type="InterPro" id="IPR008942">
    <property type="entry name" value="ENTH_VHS"/>
</dbReference>
<feature type="compositionally biased region" description="Polar residues" evidence="2">
    <location>
        <begin position="806"/>
        <end position="835"/>
    </location>
</feature>
<feature type="compositionally biased region" description="Basic and acidic residues" evidence="2">
    <location>
        <begin position="101"/>
        <end position="112"/>
    </location>
</feature>
<evidence type="ECO:0000313" key="5">
    <source>
        <dbReference type="EMBL" id="OAY64036.1"/>
    </source>
</evidence>
<dbReference type="Gene3D" id="1.25.40.90">
    <property type="match status" value="1"/>
</dbReference>
<organism evidence="5 6">
    <name type="scientific">Ananas comosus</name>
    <name type="common">Pineapple</name>
    <name type="synonym">Ananas ananas</name>
    <dbReference type="NCBI Taxonomy" id="4615"/>
    <lineage>
        <taxon>Eukaryota</taxon>
        <taxon>Viridiplantae</taxon>
        <taxon>Streptophyta</taxon>
        <taxon>Embryophyta</taxon>
        <taxon>Tracheophyta</taxon>
        <taxon>Spermatophyta</taxon>
        <taxon>Magnoliopsida</taxon>
        <taxon>Liliopsida</taxon>
        <taxon>Poales</taxon>
        <taxon>Bromeliaceae</taxon>
        <taxon>Bromelioideae</taxon>
        <taxon>Ananas</taxon>
    </lineage>
</organism>
<dbReference type="Gene3D" id="2.30.30.140">
    <property type="match status" value="1"/>
</dbReference>
<name>A0A199UH51_ANACO</name>
<evidence type="ECO:0000313" key="6">
    <source>
        <dbReference type="Proteomes" id="UP000092600"/>
    </source>
</evidence>
<proteinExistence type="predicted"/>
<feature type="region of interest" description="Disordered" evidence="2">
    <location>
        <begin position="791"/>
        <end position="835"/>
    </location>
</feature>
<feature type="compositionally biased region" description="Pro residues" evidence="2">
    <location>
        <begin position="1235"/>
        <end position="1247"/>
    </location>
</feature>
<comment type="caution">
    <text evidence="5">The sequence shown here is derived from an EMBL/GenBank/DDBJ whole genome shotgun (WGS) entry which is preliminary data.</text>
</comment>
<keyword evidence="3" id="KW-0472">Membrane</keyword>
<feature type="compositionally biased region" description="Polar residues" evidence="2">
    <location>
        <begin position="265"/>
        <end position="281"/>
    </location>
</feature>
<feature type="compositionally biased region" description="Polar residues" evidence="2">
    <location>
        <begin position="1185"/>
        <end position="1201"/>
    </location>
</feature>
<feature type="region of interest" description="Disordered" evidence="2">
    <location>
        <begin position="1061"/>
        <end position="1083"/>
    </location>
</feature>
<feature type="compositionally biased region" description="Polar residues" evidence="2">
    <location>
        <begin position="443"/>
        <end position="453"/>
    </location>
</feature>
<feature type="region of interest" description="Disordered" evidence="2">
    <location>
        <begin position="434"/>
        <end position="459"/>
    </location>
</feature>